<evidence type="ECO:0000313" key="2">
    <source>
        <dbReference type="EMBL" id="GJE64275.1"/>
    </source>
</evidence>
<keyword evidence="3" id="KW-1185">Reference proteome</keyword>
<sequence>MNLHDPNLSHDPDRQVGEVFRRLSAMKSLNEDAFDRVVSAVLVALGRAAHEEGERRARALAERTAPRATEVRVTAHARRTGDPDGFDIAD</sequence>
<protein>
    <recommendedName>
        <fullName evidence="4">ANTAR domain-containing protein</fullName>
    </recommendedName>
</protein>
<gene>
    <name evidence="2" type="ORF">LNAOJCKE_1476</name>
</gene>
<accession>A0ABQ4UDN5</accession>
<feature type="region of interest" description="Disordered" evidence="1">
    <location>
        <begin position="59"/>
        <end position="90"/>
    </location>
</feature>
<dbReference type="EMBL" id="BPRC01000003">
    <property type="protein sequence ID" value="GJE64275.1"/>
    <property type="molecule type" value="Genomic_DNA"/>
</dbReference>
<evidence type="ECO:0000313" key="3">
    <source>
        <dbReference type="Proteomes" id="UP001055039"/>
    </source>
</evidence>
<evidence type="ECO:0008006" key="4">
    <source>
        <dbReference type="Google" id="ProtNLM"/>
    </source>
</evidence>
<name>A0ABQ4UDN5_9HYPH</name>
<reference evidence="2" key="1">
    <citation type="journal article" date="2021" name="Front. Microbiol.">
        <title>Comprehensive Comparative Genomics and Phenotyping of Methylobacterium Species.</title>
        <authorList>
            <person name="Alessa O."/>
            <person name="Ogura Y."/>
            <person name="Fujitani Y."/>
            <person name="Takami H."/>
            <person name="Hayashi T."/>
            <person name="Sahin N."/>
            <person name="Tani A."/>
        </authorList>
    </citation>
    <scope>NUCLEOTIDE SEQUENCE</scope>
    <source>
        <strain evidence="2">NBRC 15686</strain>
    </source>
</reference>
<dbReference type="RefSeq" id="WP_238223586.1">
    <property type="nucleotide sequence ID" value="NZ_BAAADH010000106.1"/>
</dbReference>
<organism evidence="2 3">
    <name type="scientific">Methylorubrum aminovorans</name>
    <dbReference type="NCBI Taxonomy" id="269069"/>
    <lineage>
        <taxon>Bacteria</taxon>
        <taxon>Pseudomonadati</taxon>
        <taxon>Pseudomonadota</taxon>
        <taxon>Alphaproteobacteria</taxon>
        <taxon>Hyphomicrobiales</taxon>
        <taxon>Methylobacteriaceae</taxon>
        <taxon>Methylorubrum</taxon>
    </lineage>
</organism>
<reference evidence="2" key="2">
    <citation type="submission" date="2021-08" db="EMBL/GenBank/DDBJ databases">
        <authorList>
            <person name="Tani A."/>
            <person name="Ola A."/>
            <person name="Ogura Y."/>
            <person name="Katsura K."/>
            <person name="Hayashi T."/>
        </authorList>
    </citation>
    <scope>NUCLEOTIDE SEQUENCE</scope>
    <source>
        <strain evidence="2">NBRC 15686</strain>
    </source>
</reference>
<evidence type="ECO:0000256" key="1">
    <source>
        <dbReference type="SAM" id="MobiDB-lite"/>
    </source>
</evidence>
<proteinExistence type="predicted"/>
<dbReference type="Proteomes" id="UP001055039">
    <property type="component" value="Unassembled WGS sequence"/>
</dbReference>
<comment type="caution">
    <text evidence="2">The sequence shown here is derived from an EMBL/GenBank/DDBJ whole genome shotgun (WGS) entry which is preliminary data.</text>
</comment>